<organism evidence="1 2">
    <name type="scientific">Leptospira santarosai str. CBC1416</name>
    <dbReference type="NCBI Taxonomy" id="1193059"/>
    <lineage>
        <taxon>Bacteria</taxon>
        <taxon>Pseudomonadati</taxon>
        <taxon>Spirochaetota</taxon>
        <taxon>Spirochaetia</taxon>
        <taxon>Leptospirales</taxon>
        <taxon>Leptospiraceae</taxon>
        <taxon>Leptospira</taxon>
    </lineage>
</organism>
<accession>M6W8G5</accession>
<evidence type="ECO:0000313" key="1">
    <source>
        <dbReference type="EMBL" id="EMO58023.1"/>
    </source>
</evidence>
<evidence type="ECO:0000313" key="2">
    <source>
        <dbReference type="Proteomes" id="UP000012149"/>
    </source>
</evidence>
<reference evidence="1 2" key="1">
    <citation type="submission" date="2013-01" db="EMBL/GenBank/DDBJ databases">
        <authorList>
            <person name="Harkins D.M."/>
            <person name="Durkin A.S."/>
            <person name="Brinkac L.M."/>
            <person name="Haft D.H."/>
            <person name="Selengut J.D."/>
            <person name="Sanka R."/>
            <person name="DePew J."/>
            <person name="Purushe J."/>
            <person name="Matthias M.A."/>
            <person name="Vinetz J.M."/>
            <person name="Sutton G.G."/>
            <person name="Nierman W.C."/>
            <person name="Fouts D.E."/>
        </authorList>
    </citation>
    <scope>NUCLEOTIDE SEQUENCE [LARGE SCALE GENOMIC DNA]</scope>
    <source>
        <strain evidence="1 2">CBC1416</strain>
    </source>
</reference>
<protein>
    <submittedName>
        <fullName evidence="1">Uncharacterized protein</fullName>
    </submittedName>
</protein>
<dbReference type="Proteomes" id="UP000012149">
    <property type="component" value="Unassembled WGS sequence"/>
</dbReference>
<sequence length="55" mass="6329">MLLFLNWGFIFETNISVSGETLEFLDPPSTNPKFGTKLFKLYLFFLTDFTGDCIV</sequence>
<gene>
    <name evidence="1" type="ORF">LEP1GSC161_3872</name>
</gene>
<dbReference type="AlphaFoldDB" id="M6W8G5"/>
<name>M6W8G5_9LEPT</name>
<proteinExistence type="predicted"/>
<comment type="caution">
    <text evidence="1">The sequence shown here is derived from an EMBL/GenBank/DDBJ whole genome shotgun (WGS) entry which is preliminary data.</text>
</comment>
<dbReference type="EMBL" id="AKWE02000099">
    <property type="protein sequence ID" value="EMO58023.1"/>
    <property type="molecule type" value="Genomic_DNA"/>
</dbReference>